<proteinExistence type="predicted"/>
<protein>
    <submittedName>
        <fullName evidence="2">Uncharacterized protein</fullName>
    </submittedName>
</protein>
<evidence type="ECO:0000313" key="3">
    <source>
        <dbReference type="Proteomes" id="UP000006038"/>
    </source>
</evidence>
<dbReference type="EnsemblPlants" id="OB03G32390.1">
    <property type="protein sequence ID" value="OB03G32390.1"/>
    <property type="gene ID" value="OB03G32390"/>
</dbReference>
<dbReference type="Gramene" id="OB03G32390.1">
    <property type="protein sequence ID" value="OB03G32390.1"/>
    <property type="gene ID" value="OB03G32390"/>
</dbReference>
<evidence type="ECO:0000256" key="1">
    <source>
        <dbReference type="SAM" id="MobiDB-lite"/>
    </source>
</evidence>
<accession>J3LQB3</accession>
<feature type="compositionally biased region" description="Basic and acidic residues" evidence="1">
    <location>
        <begin position="120"/>
        <end position="138"/>
    </location>
</feature>
<dbReference type="Proteomes" id="UP000006038">
    <property type="component" value="Chromosome 3"/>
</dbReference>
<dbReference type="OMA" id="HEQRHLP"/>
<feature type="region of interest" description="Disordered" evidence="1">
    <location>
        <begin position="113"/>
        <end position="144"/>
    </location>
</feature>
<keyword evidence="3" id="KW-1185">Reference proteome</keyword>
<organism evidence="2">
    <name type="scientific">Oryza brachyantha</name>
    <name type="common">malo sina</name>
    <dbReference type="NCBI Taxonomy" id="4533"/>
    <lineage>
        <taxon>Eukaryota</taxon>
        <taxon>Viridiplantae</taxon>
        <taxon>Streptophyta</taxon>
        <taxon>Embryophyta</taxon>
        <taxon>Tracheophyta</taxon>
        <taxon>Spermatophyta</taxon>
        <taxon>Magnoliopsida</taxon>
        <taxon>Liliopsida</taxon>
        <taxon>Poales</taxon>
        <taxon>Poaceae</taxon>
        <taxon>BOP clade</taxon>
        <taxon>Oryzoideae</taxon>
        <taxon>Oryzeae</taxon>
        <taxon>Oryzinae</taxon>
        <taxon>Oryza</taxon>
    </lineage>
</organism>
<name>J3LQB3_ORYBR</name>
<sequence>MPNIQITTISSKIQTVDEGKIPYLRTEGRKHPYHLLLNLNLPPAAGPECMNAIPSLPVIQKNHLLHCPPPNCHDCQHRKALDLQVLRPHQQVCHHSDHEPDESVQEPNRKALGAKLHPRTLVEEHELEGMTSARRERTLTGWAH</sequence>
<reference evidence="2" key="1">
    <citation type="journal article" date="2013" name="Nat. Commun.">
        <title>Whole-genome sequencing of Oryza brachyantha reveals mechanisms underlying Oryza genome evolution.</title>
        <authorList>
            <person name="Chen J."/>
            <person name="Huang Q."/>
            <person name="Gao D."/>
            <person name="Wang J."/>
            <person name="Lang Y."/>
            <person name="Liu T."/>
            <person name="Li B."/>
            <person name="Bai Z."/>
            <person name="Luis Goicoechea J."/>
            <person name="Liang C."/>
            <person name="Chen C."/>
            <person name="Zhang W."/>
            <person name="Sun S."/>
            <person name="Liao Y."/>
            <person name="Zhang X."/>
            <person name="Yang L."/>
            <person name="Song C."/>
            <person name="Wang M."/>
            <person name="Shi J."/>
            <person name="Liu G."/>
            <person name="Liu J."/>
            <person name="Zhou H."/>
            <person name="Zhou W."/>
            <person name="Yu Q."/>
            <person name="An N."/>
            <person name="Chen Y."/>
            <person name="Cai Q."/>
            <person name="Wang B."/>
            <person name="Liu B."/>
            <person name="Min J."/>
            <person name="Huang Y."/>
            <person name="Wu H."/>
            <person name="Li Z."/>
            <person name="Zhang Y."/>
            <person name="Yin Y."/>
            <person name="Song W."/>
            <person name="Jiang J."/>
            <person name="Jackson S.A."/>
            <person name="Wing R.A."/>
            <person name="Wang J."/>
            <person name="Chen M."/>
        </authorList>
    </citation>
    <scope>NUCLEOTIDE SEQUENCE [LARGE SCALE GENOMIC DNA]</scope>
    <source>
        <strain evidence="2">cv. IRGC 101232</strain>
    </source>
</reference>
<reference evidence="2" key="2">
    <citation type="submission" date="2013-04" db="UniProtKB">
        <authorList>
            <consortium name="EnsemblPlants"/>
        </authorList>
    </citation>
    <scope>IDENTIFICATION</scope>
</reference>
<dbReference type="HOGENOM" id="CLU_1799436_0_0_1"/>
<dbReference type="AlphaFoldDB" id="J3LQB3"/>
<evidence type="ECO:0000313" key="2">
    <source>
        <dbReference type="EnsemblPlants" id="OB03G32390.1"/>
    </source>
</evidence>